<dbReference type="Proteomes" id="UP000266723">
    <property type="component" value="Unassembled WGS sequence"/>
</dbReference>
<name>A0ABQ7B4L8_BRACR</name>
<evidence type="ECO:0000259" key="1">
    <source>
        <dbReference type="PROSITE" id="PS50181"/>
    </source>
</evidence>
<dbReference type="InterPro" id="IPR036047">
    <property type="entry name" value="F-box-like_dom_sf"/>
</dbReference>
<protein>
    <recommendedName>
        <fullName evidence="1">F-box domain-containing protein</fullName>
    </recommendedName>
</protein>
<dbReference type="SUPFAM" id="SSF81383">
    <property type="entry name" value="F-box domain"/>
    <property type="match status" value="1"/>
</dbReference>
<keyword evidence="3" id="KW-1185">Reference proteome</keyword>
<dbReference type="EMBL" id="QGKV02001507">
    <property type="protein sequence ID" value="KAF3527327.1"/>
    <property type="molecule type" value="Genomic_DNA"/>
</dbReference>
<dbReference type="PROSITE" id="PS50181">
    <property type="entry name" value="FBOX"/>
    <property type="match status" value="1"/>
</dbReference>
<organism evidence="2 3">
    <name type="scientific">Brassica cretica</name>
    <name type="common">Mustard</name>
    <dbReference type="NCBI Taxonomy" id="69181"/>
    <lineage>
        <taxon>Eukaryota</taxon>
        <taxon>Viridiplantae</taxon>
        <taxon>Streptophyta</taxon>
        <taxon>Embryophyta</taxon>
        <taxon>Tracheophyta</taxon>
        <taxon>Spermatophyta</taxon>
        <taxon>Magnoliopsida</taxon>
        <taxon>eudicotyledons</taxon>
        <taxon>Gunneridae</taxon>
        <taxon>Pentapetalae</taxon>
        <taxon>rosids</taxon>
        <taxon>malvids</taxon>
        <taxon>Brassicales</taxon>
        <taxon>Brassicaceae</taxon>
        <taxon>Brassiceae</taxon>
        <taxon>Brassica</taxon>
    </lineage>
</organism>
<reference evidence="2 3" key="1">
    <citation type="journal article" date="2020" name="BMC Genomics">
        <title>Intraspecific diversification of the crop wild relative Brassica cretica Lam. using demographic model selection.</title>
        <authorList>
            <person name="Kioukis A."/>
            <person name="Michalopoulou V.A."/>
            <person name="Briers L."/>
            <person name="Pirintsos S."/>
            <person name="Studholme D.J."/>
            <person name="Pavlidis P."/>
            <person name="Sarris P.F."/>
        </authorList>
    </citation>
    <scope>NUCLEOTIDE SEQUENCE [LARGE SCALE GENOMIC DNA]</scope>
    <source>
        <strain evidence="3">cv. PFS-1207/04</strain>
    </source>
</reference>
<evidence type="ECO:0000313" key="2">
    <source>
        <dbReference type="EMBL" id="KAF3527327.1"/>
    </source>
</evidence>
<evidence type="ECO:0000313" key="3">
    <source>
        <dbReference type="Proteomes" id="UP000266723"/>
    </source>
</evidence>
<proteinExistence type="predicted"/>
<gene>
    <name evidence="2" type="ORF">DY000_02040018</name>
</gene>
<dbReference type="InterPro" id="IPR001810">
    <property type="entry name" value="F-box_dom"/>
</dbReference>
<dbReference type="Pfam" id="PF00646">
    <property type="entry name" value="F-box"/>
    <property type="match status" value="1"/>
</dbReference>
<accession>A0ABQ7B4L8</accession>
<feature type="domain" description="F-box" evidence="1">
    <location>
        <begin position="3"/>
        <end position="52"/>
    </location>
</feature>
<dbReference type="CDD" id="cd09917">
    <property type="entry name" value="F-box_SF"/>
    <property type="match status" value="1"/>
</dbReference>
<sequence length="182" mass="20791">MADSRLLSLPDELQEKVLQHVAAGSISDLAAVKLTCKQLKEVSERPSVYAAFNLVNIPFPLLARMPATFYAECYRHDKRSEQVELLLPLLCLSGLSFVSPVVGNFIDLGRLRLLHCERNHISEEVRGYALTTTTNTERLEEMQIGFIKDENHIFRVYRKATNLEHLRSSDLRWGDEEFTGEK</sequence>
<comment type="caution">
    <text evidence="2">The sequence shown here is derived from an EMBL/GenBank/DDBJ whole genome shotgun (WGS) entry which is preliminary data.</text>
</comment>